<accession>A0AAU1U6F8</accession>
<gene>
    <name evidence="1" type="ORF">OHU69_15050</name>
</gene>
<reference evidence="1" key="1">
    <citation type="submission" date="2022-10" db="EMBL/GenBank/DDBJ databases">
        <title>The complete genomes of actinobacterial strains from the NBC collection.</title>
        <authorList>
            <person name="Joergensen T.S."/>
            <person name="Alvarez Arevalo M."/>
            <person name="Sterndorff E.B."/>
            <person name="Faurdal D."/>
            <person name="Vuksanovic O."/>
            <person name="Mourched A.-S."/>
            <person name="Charusanti P."/>
            <person name="Shaw S."/>
            <person name="Blin K."/>
            <person name="Weber T."/>
        </authorList>
    </citation>
    <scope>NUCLEOTIDE SEQUENCE</scope>
    <source>
        <strain evidence="1">NBC_00119</strain>
    </source>
</reference>
<dbReference type="AlphaFoldDB" id="A0AAU1U6F8"/>
<sequence>MIAYVEWDRAEVVEQARAAGRYQRIRRPLVIADPSRPHVVHRLSAGGVHRKRLQEFSPVERRRLLRETEDGLEPAMLWLNENGLPMSVSGWQAVFSTANDRCHALDRAVGPGCMGARCMEPTTSPP</sequence>
<dbReference type="EMBL" id="CP108195">
    <property type="protein sequence ID" value="WTS12238.1"/>
    <property type="molecule type" value="Genomic_DNA"/>
</dbReference>
<proteinExistence type="predicted"/>
<organism evidence="1">
    <name type="scientific">Streptomyces sp. NBC_00119</name>
    <dbReference type="NCBI Taxonomy" id="2975659"/>
    <lineage>
        <taxon>Bacteria</taxon>
        <taxon>Bacillati</taxon>
        <taxon>Actinomycetota</taxon>
        <taxon>Actinomycetes</taxon>
        <taxon>Kitasatosporales</taxon>
        <taxon>Streptomycetaceae</taxon>
        <taxon>Streptomyces</taxon>
    </lineage>
</organism>
<evidence type="ECO:0000313" key="1">
    <source>
        <dbReference type="EMBL" id="WTS12238.1"/>
    </source>
</evidence>
<name>A0AAU1U6F8_9ACTN</name>
<protein>
    <submittedName>
        <fullName evidence="1">Uncharacterized protein</fullName>
    </submittedName>
</protein>